<dbReference type="EMBL" id="JAAXOP010000019">
    <property type="protein sequence ID" value="NKY53627.1"/>
    <property type="molecule type" value="Genomic_DNA"/>
</dbReference>
<keyword evidence="2" id="KW-1185">Reference proteome</keyword>
<proteinExistence type="predicted"/>
<name>A0A846Y468_9NOCA</name>
<evidence type="ECO:0000313" key="2">
    <source>
        <dbReference type="Proteomes" id="UP000565711"/>
    </source>
</evidence>
<protein>
    <submittedName>
        <fullName evidence="1">Uncharacterized protein</fullName>
    </submittedName>
</protein>
<dbReference type="Proteomes" id="UP000565711">
    <property type="component" value="Unassembled WGS sequence"/>
</dbReference>
<dbReference type="AlphaFoldDB" id="A0A846Y468"/>
<organism evidence="1 2">
    <name type="scientific">Nocardia vermiculata</name>
    <dbReference type="NCBI Taxonomy" id="257274"/>
    <lineage>
        <taxon>Bacteria</taxon>
        <taxon>Bacillati</taxon>
        <taxon>Actinomycetota</taxon>
        <taxon>Actinomycetes</taxon>
        <taxon>Mycobacteriales</taxon>
        <taxon>Nocardiaceae</taxon>
        <taxon>Nocardia</taxon>
    </lineage>
</organism>
<comment type="caution">
    <text evidence="1">The sequence shown here is derived from an EMBL/GenBank/DDBJ whole genome shotgun (WGS) entry which is preliminary data.</text>
</comment>
<reference evidence="1 2" key="1">
    <citation type="submission" date="2020-04" db="EMBL/GenBank/DDBJ databases">
        <title>MicrobeNet Type strains.</title>
        <authorList>
            <person name="Nicholson A.C."/>
        </authorList>
    </citation>
    <scope>NUCLEOTIDE SEQUENCE [LARGE SCALE GENOMIC DNA]</scope>
    <source>
        <strain evidence="1 2">JCM 12354</strain>
    </source>
</reference>
<accession>A0A846Y468</accession>
<evidence type="ECO:0000313" key="1">
    <source>
        <dbReference type="EMBL" id="NKY53627.1"/>
    </source>
</evidence>
<dbReference type="RefSeq" id="WP_067877326.1">
    <property type="nucleotide sequence ID" value="NZ_JAAXOP010000019.1"/>
</dbReference>
<sequence length="70" mass="8114">MAAHSYTWPDQWSCTRPNQPFTLDDAHTWMQLHRKHDCPRKQAAFAALVAAGRIQPDSSRRNPLWSSHDD</sequence>
<gene>
    <name evidence="1" type="ORF">HGA08_25865</name>
</gene>